<evidence type="ECO:0000313" key="3">
    <source>
        <dbReference type="RefSeq" id="XP_031394900.1"/>
    </source>
</evidence>
<keyword evidence="1" id="KW-0175">Coiled coil</keyword>
<dbReference type="OrthoDB" id="851917at2759"/>
<dbReference type="Proteomes" id="UP000515151">
    <property type="component" value="Chromosome 1"/>
</dbReference>
<evidence type="ECO:0000313" key="2">
    <source>
        <dbReference type="Proteomes" id="UP000515151"/>
    </source>
</evidence>
<accession>A0A6P8DEA6</accession>
<dbReference type="GeneID" id="116206223"/>
<name>A0A6P8DEA6_PUNGR</name>
<reference evidence="2" key="1">
    <citation type="journal article" date="2020" name="Plant Biotechnol. J.">
        <title>The pomegranate (Punica granatum L.) draft genome dissects genetic divergence between soft- and hard-seeded cultivars.</title>
        <authorList>
            <person name="Luo X."/>
            <person name="Li H."/>
            <person name="Wu Z."/>
            <person name="Yao W."/>
            <person name="Zhao P."/>
            <person name="Cao D."/>
            <person name="Yu H."/>
            <person name="Li K."/>
            <person name="Poudel K."/>
            <person name="Zhao D."/>
            <person name="Zhang F."/>
            <person name="Xia X."/>
            <person name="Chen L."/>
            <person name="Wang Q."/>
            <person name="Jing D."/>
            <person name="Cao S."/>
        </authorList>
    </citation>
    <scope>NUCLEOTIDE SEQUENCE [LARGE SCALE GENOMIC DNA]</scope>
    <source>
        <strain evidence="2">cv. Tunisia</strain>
    </source>
</reference>
<feature type="coiled-coil region" evidence="1">
    <location>
        <begin position="43"/>
        <end position="70"/>
    </location>
</feature>
<gene>
    <name evidence="3" type="primary">LOC116206223</name>
</gene>
<dbReference type="AlphaFoldDB" id="A0A6P8DEA6"/>
<sequence>MSMKSMNHLSSILNDNRLTRPNFSDWLRDLNIVLNMETLGYILETQHENMKSAREVLKNLRELYEENNRIAQYEISKELFRERMQEGTKVGAHVQKMIRQI</sequence>
<evidence type="ECO:0000256" key="1">
    <source>
        <dbReference type="SAM" id="Coils"/>
    </source>
</evidence>
<keyword evidence="2" id="KW-1185">Reference proteome</keyword>
<proteinExistence type="predicted"/>
<reference evidence="3" key="2">
    <citation type="submission" date="2025-08" db="UniProtKB">
        <authorList>
            <consortium name="RefSeq"/>
        </authorList>
    </citation>
    <scope>IDENTIFICATION</scope>
    <source>
        <tissue evidence="3">Leaf</tissue>
    </source>
</reference>
<protein>
    <submittedName>
        <fullName evidence="3">Uncharacterized protein LOC116206223</fullName>
    </submittedName>
</protein>
<organism evidence="2 3">
    <name type="scientific">Punica granatum</name>
    <name type="common">Pomegranate</name>
    <dbReference type="NCBI Taxonomy" id="22663"/>
    <lineage>
        <taxon>Eukaryota</taxon>
        <taxon>Viridiplantae</taxon>
        <taxon>Streptophyta</taxon>
        <taxon>Embryophyta</taxon>
        <taxon>Tracheophyta</taxon>
        <taxon>Spermatophyta</taxon>
        <taxon>Magnoliopsida</taxon>
        <taxon>eudicotyledons</taxon>
        <taxon>Gunneridae</taxon>
        <taxon>Pentapetalae</taxon>
        <taxon>rosids</taxon>
        <taxon>malvids</taxon>
        <taxon>Myrtales</taxon>
        <taxon>Lythraceae</taxon>
        <taxon>Punica</taxon>
    </lineage>
</organism>
<dbReference type="RefSeq" id="XP_031394900.1">
    <property type="nucleotide sequence ID" value="XM_031539040.1"/>
</dbReference>